<dbReference type="Proteomes" id="UP000647235">
    <property type="component" value="Unassembled WGS sequence"/>
</dbReference>
<comment type="caution">
    <text evidence="2">The sequence shown here is derived from an EMBL/GenBank/DDBJ whole genome shotgun (WGS) entry which is preliminary data.</text>
</comment>
<dbReference type="Pfam" id="PF02492">
    <property type="entry name" value="cobW"/>
    <property type="match status" value="1"/>
</dbReference>
<reference evidence="2 3" key="1">
    <citation type="submission" date="2020-08" db="EMBL/GenBank/DDBJ databases">
        <title>Genome public.</title>
        <authorList>
            <person name="Liu C."/>
            <person name="Sun Q."/>
        </authorList>
    </citation>
    <scope>NUCLEOTIDE SEQUENCE [LARGE SCALE GENOMIC DNA]</scope>
    <source>
        <strain evidence="2 3">NSJ-36</strain>
    </source>
</reference>
<sequence length="308" mass="34472">MVKIDLITGFLGSGKTTFIKKYAEYLIGQGMNIGILENDYGAVNVDMMLLQDLMGEKCELEMVSGGCDKETHRRRFRTKLISMGMCGYDRVIVEPSGIYDVDEFFDVLRDDPLDRWYEIGSVIAVADAALEEHLSAEADYLLASEVSNAGCVILSKTDLANEEDKRNTIAHLNHALAGIGCKRVLEGDEILEKTADSMTDTDFERIMAVGYKQASYRKMDATEEDFTSLYFLELHKNVQELGEAARQILADPACGHVFRIKGFAKEDGWKQINATRDHMLTADVAEGQEVLIVIGENLQKEKIETYLL</sequence>
<feature type="domain" description="CobW/HypB/UreG nucleotide-binding" evidence="1">
    <location>
        <begin position="6"/>
        <end position="169"/>
    </location>
</feature>
<proteinExistence type="predicted"/>
<name>A0ABR7ET63_9FIRM</name>
<dbReference type="Gene3D" id="3.40.50.300">
    <property type="entry name" value="P-loop containing nucleotide triphosphate hydrolases"/>
    <property type="match status" value="1"/>
</dbReference>
<dbReference type="RefSeq" id="WP_118288028.1">
    <property type="nucleotide sequence ID" value="NZ_JACOOY010000004.1"/>
</dbReference>
<evidence type="ECO:0000259" key="1">
    <source>
        <dbReference type="Pfam" id="PF02492"/>
    </source>
</evidence>
<protein>
    <submittedName>
        <fullName evidence="2">GTPase (G3E family)</fullName>
    </submittedName>
</protein>
<dbReference type="PANTHER" id="PTHR13748:SF62">
    <property type="entry name" value="COBW DOMAIN-CONTAINING PROTEIN"/>
    <property type="match status" value="1"/>
</dbReference>
<dbReference type="EMBL" id="JACOOY010000004">
    <property type="protein sequence ID" value="MBC5664469.1"/>
    <property type="molecule type" value="Genomic_DNA"/>
</dbReference>
<evidence type="ECO:0000313" key="2">
    <source>
        <dbReference type="EMBL" id="MBC5664469.1"/>
    </source>
</evidence>
<accession>A0ABR7ET63</accession>
<organism evidence="2 3">
    <name type="scientific">Dorea hominis</name>
    <dbReference type="NCBI Taxonomy" id="2763040"/>
    <lineage>
        <taxon>Bacteria</taxon>
        <taxon>Bacillati</taxon>
        <taxon>Bacillota</taxon>
        <taxon>Clostridia</taxon>
        <taxon>Lachnospirales</taxon>
        <taxon>Lachnospiraceae</taxon>
        <taxon>Dorea</taxon>
    </lineage>
</organism>
<dbReference type="PANTHER" id="PTHR13748">
    <property type="entry name" value="COBW-RELATED"/>
    <property type="match status" value="1"/>
</dbReference>
<dbReference type="InterPro" id="IPR051316">
    <property type="entry name" value="Zinc-reg_GTPase_activator"/>
</dbReference>
<evidence type="ECO:0000313" key="3">
    <source>
        <dbReference type="Proteomes" id="UP000647235"/>
    </source>
</evidence>
<dbReference type="InterPro" id="IPR003495">
    <property type="entry name" value="CobW/HypB/UreG_nucleotide-bd"/>
</dbReference>
<gene>
    <name evidence="2" type="ORF">H8S07_04105</name>
</gene>
<dbReference type="SUPFAM" id="SSF52540">
    <property type="entry name" value="P-loop containing nucleoside triphosphate hydrolases"/>
    <property type="match status" value="1"/>
</dbReference>
<keyword evidence="3" id="KW-1185">Reference proteome</keyword>
<dbReference type="InterPro" id="IPR027417">
    <property type="entry name" value="P-loop_NTPase"/>
</dbReference>